<dbReference type="AlphaFoldDB" id="A0A5C1QIE2"/>
<dbReference type="Proteomes" id="UP000324209">
    <property type="component" value="Chromosome"/>
</dbReference>
<sequence>MKKQFVVLLLLILSVSFLTAGETQHQTSWGVDFAYYLDDNKGKNSDNGFAWPSYSPVEVPDTYPIGSDEGRELGSGWGSVELQLYIDHTITVPFLQGTSPLTKDNNIKFGFRGSLAPVVAYVQTKAVITPIAFLNFELGYSIGSGWSGLGFNGIGLNNDGTGIPESDPFPGAVMETWMSGTFQFDMAAVRPGKWNHVVVVANGKFKNMYFTAAGSDDAWQWKADDGENFNGNMFLGTYVLGYQMPLQVDMIGFMVETEQYIGDVKDKSTMASNGWGSDFVEVKFGPLANVTFDEKNSVTALLQFKTDRLYSDDSIHDNYYATRNYESTYVKIHRIALAYKHKF</sequence>
<gene>
    <name evidence="2" type="ORF">EXM22_02510</name>
</gene>
<dbReference type="KEGG" id="ock:EXM22_02510"/>
<protein>
    <submittedName>
        <fullName evidence="2">Uncharacterized protein</fullName>
    </submittedName>
</protein>
<feature type="chain" id="PRO_5022683953" evidence="1">
    <location>
        <begin position="21"/>
        <end position="343"/>
    </location>
</feature>
<keyword evidence="3" id="KW-1185">Reference proteome</keyword>
<dbReference type="OrthoDB" id="9800755at2"/>
<evidence type="ECO:0000313" key="2">
    <source>
        <dbReference type="EMBL" id="QEN06919.1"/>
    </source>
</evidence>
<feature type="signal peptide" evidence="1">
    <location>
        <begin position="1"/>
        <end position="20"/>
    </location>
</feature>
<accession>A0A5C1QIE2</accession>
<dbReference type="EMBL" id="CP036150">
    <property type="protein sequence ID" value="QEN06919.1"/>
    <property type="molecule type" value="Genomic_DNA"/>
</dbReference>
<proteinExistence type="predicted"/>
<dbReference type="RefSeq" id="WP_149485001.1">
    <property type="nucleotide sequence ID" value="NZ_CP036150.1"/>
</dbReference>
<evidence type="ECO:0000256" key="1">
    <source>
        <dbReference type="SAM" id="SignalP"/>
    </source>
</evidence>
<organism evidence="2 3">
    <name type="scientific">Oceanispirochaeta crateris</name>
    <dbReference type="NCBI Taxonomy" id="2518645"/>
    <lineage>
        <taxon>Bacteria</taxon>
        <taxon>Pseudomonadati</taxon>
        <taxon>Spirochaetota</taxon>
        <taxon>Spirochaetia</taxon>
        <taxon>Spirochaetales</taxon>
        <taxon>Spirochaetaceae</taxon>
        <taxon>Oceanispirochaeta</taxon>
    </lineage>
</organism>
<name>A0A5C1QIE2_9SPIO</name>
<reference evidence="2 3" key="1">
    <citation type="submission" date="2019-02" db="EMBL/GenBank/DDBJ databases">
        <title>Complete Genome Sequence and Methylome Analysis of free living Spirochaetas.</title>
        <authorList>
            <person name="Fomenkov A."/>
            <person name="Dubinina G."/>
            <person name="Leshcheva N."/>
            <person name="Mikheeva N."/>
            <person name="Grabovich M."/>
            <person name="Vincze T."/>
            <person name="Roberts R.J."/>
        </authorList>
    </citation>
    <scope>NUCLEOTIDE SEQUENCE [LARGE SCALE GENOMIC DNA]</scope>
    <source>
        <strain evidence="2 3">K2</strain>
    </source>
</reference>
<evidence type="ECO:0000313" key="3">
    <source>
        <dbReference type="Proteomes" id="UP000324209"/>
    </source>
</evidence>
<keyword evidence="1" id="KW-0732">Signal</keyword>